<evidence type="ECO:0000313" key="1">
    <source>
        <dbReference type="EMBL" id="MBP1990632.1"/>
    </source>
</evidence>
<proteinExistence type="predicted"/>
<dbReference type="Proteomes" id="UP001519287">
    <property type="component" value="Unassembled WGS sequence"/>
</dbReference>
<reference evidence="1 2" key="1">
    <citation type="submission" date="2021-03" db="EMBL/GenBank/DDBJ databases">
        <title>Genomic Encyclopedia of Type Strains, Phase IV (KMG-IV): sequencing the most valuable type-strain genomes for metagenomic binning, comparative biology and taxonomic classification.</title>
        <authorList>
            <person name="Goeker M."/>
        </authorList>
    </citation>
    <scope>NUCLEOTIDE SEQUENCE [LARGE SCALE GENOMIC DNA]</scope>
    <source>
        <strain evidence="1 2">DSM 26048</strain>
    </source>
</reference>
<protein>
    <submittedName>
        <fullName evidence="1">Uncharacterized protein</fullName>
    </submittedName>
</protein>
<accession>A0ABS4IST2</accession>
<gene>
    <name evidence="1" type="ORF">J2Z66_002238</name>
</gene>
<organism evidence="1 2">
    <name type="scientific">Paenibacillus eucommiae</name>
    <dbReference type="NCBI Taxonomy" id="1355755"/>
    <lineage>
        <taxon>Bacteria</taxon>
        <taxon>Bacillati</taxon>
        <taxon>Bacillota</taxon>
        <taxon>Bacilli</taxon>
        <taxon>Bacillales</taxon>
        <taxon>Paenibacillaceae</taxon>
        <taxon>Paenibacillus</taxon>
    </lineage>
</organism>
<keyword evidence="2" id="KW-1185">Reference proteome</keyword>
<comment type="caution">
    <text evidence="1">The sequence shown here is derived from an EMBL/GenBank/DDBJ whole genome shotgun (WGS) entry which is preliminary data.</text>
</comment>
<evidence type="ECO:0000313" key="2">
    <source>
        <dbReference type="Proteomes" id="UP001519287"/>
    </source>
</evidence>
<dbReference type="EMBL" id="JAGGLB010000005">
    <property type="protein sequence ID" value="MBP1990632.1"/>
    <property type="molecule type" value="Genomic_DNA"/>
</dbReference>
<name>A0ABS4IST2_9BACL</name>
<sequence>MYMFTIPLAQEGRKSLVAVGFQSGEKDLASSPFERGRFGSLKLRGKECERKNDSKQAISLELKRVLHLTMFFIVKARVFRSINHLMMIFIAKVEGWPLLGDKRDFNDVFHC</sequence>